<dbReference type="Pfam" id="PF00873">
    <property type="entry name" value="ACR_tran"/>
    <property type="match status" value="1"/>
</dbReference>
<evidence type="ECO:0000313" key="8">
    <source>
        <dbReference type="EMBL" id="KPJ65212.1"/>
    </source>
</evidence>
<keyword evidence="6 7" id="KW-0472">Membrane</keyword>
<dbReference type="Proteomes" id="UP000051861">
    <property type="component" value="Unassembled WGS sequence"/>
</dbReference>
<keyword evidence="4 7" id="KW-0812">Transmembrane</keyword>
<dbReference type="PRINTS" id="PR00702">
    <property type="entry name" value="ACRIFLAVINRP"/>
</dbReference>
<dbReference type="PANTHER" id="PTHR32063:SF19">
    <property type="entry name" value="CATION EFFLUX SYSTEM PROTEIN CUSA"/>
    <property type="match status" value="1"/>
</dbReference>
<evidence type="ECO:0000256" key="5">
    <source>
        <dbReference type="ARBA" id="ARBA00022989"/>
    </source>
</evidence>
<organism evidence="8 9">
    <name type="scientific">candidate division WOR-1 bacterium DG_54_3</name>
    <dbReference type="NCBI Taxonomy" id="1703775"/>
    <lineage>
        <taxon>Bacteria</taxon>
        <taxon>Bacillati</taxon>
        <taxon>Saganbacteria</taxon>
    </lineage>
</organism>
<protein>
    <submittedName>
        <fullName evidence="8">Cation transporter</fullName>
    </submittedName>
</protein>
<evidence type="ECO:0000256" key="7">
    <source>
        <dbReference type="SAM" id="Phobius"/>
    </source>
</evidence>
<dbReference type="PANTHER" id="PTHR32063">
    <property type="match status" value="1"/>
</dbReference>
<feature type="transmembrane region" description="Helical" evidence="7">
    <location>
        <begin position="459"/>
        <end position="478"/>
    </location>
</feature>
<proteinExistence type="predicted"/>
<feature type="transmembrane region" description="Helical" evidence="7">
    <location>
        <begin position="913"/>
        <end position="933"/>
    </location>
</feature>
<keyword evidence="3" id="KW-1003">Cell membrane</keyword>
<dbReference type="InterPro" id="IPR027463">
    <property type="entry name" value="AcrB_DN_DC_subdom"/>
</dbReference>
<keyword evidence="2" id="KW-0813">Transport</keyword>
<reference evidence="8 9" key="1">
    <citation type="journal article" date="2015" name="Microbiome">
        <title>Genomic resolution of linkages in carbon, nitrogen, and sulfur cycling among widespread estuary sediment bacteria.</title>
        <authorList>
            <person name="Baker B.J."/>
            <person name="Lazar C.S."/>
            <person name="Teske A.P."/>
            <person name="Dick G.J."/>
        </authorList>
    </citation>
    <scope>NUCLEOTIDE SEQUENCE [LARGE SCALE GENOMIC DNA]</scope>
    <source>
        <strain evidence="8">DG_54_3</strain>
    </source>
</reference>
<feature type="transmembrane region" description="Helical" evidence="7">
    <location>
        <begin position="498"/>
        <end position="518"/>
    </location>
</feature>
<dbReference type="Gene3D" id="3.30.2090.10">
    <property type="entry name" value="Multidrug efflux transporter AcrB TolC docking domain, DN and DC subdomains"/>
    <property type="match status" value="2"/>
</dbReference>
<comment type="subcellular location">
    <subcellularLocation>
        <location evidence="1">Cell membrane</location>
        <topology evidence="1">Multi-pass membrane protein</topology>
    </subcellularLocation>
</comment>
<dbReference type="Gene3D" id="3.30.70.1320">
    <property type="entry name" value="Multidrug efflux transporter AcrB pore domain like"/>
    <property type="match status" value="1"/>
</dbReference>
<feature type="transmembrane region" description="Helical" evidence="7">
    <location>
        <begin position="985"/>
        <end position="1004"/>
    </location>
</feature>
<feature type="transmembrane region" description="Helical" evidence="7">
    <location>
        <begin position="887"/>
        <end position="906"/>
    </location>
</feature>
<feature type="transmembrane region" description="Helical" evidence="7">
    <location>
        <begin position="1024"/>
        <end position="1043"/>
    </location>
</feature>
<dbReference type="InterPro" id="IPR004763">
    <property type="entry name" value="CusA-like"/>
</dbReference>
<sequence length="1055" mass="117441">MINKIIEYSLRNKFLIIALFILIIGWGYWALDNTPIDAIPDIGENQQIVFVDWPGRSPKDIEDQVIYPLSVNLMGIPGMKVVRSNSMFSFGMINVIFKEGVDFYWARTRILERLNLAQKDLPEGVIPQLGPDATALGQIFWYTVENGYYCPDHPKQRYQEPRKCPEDGKELVLSSYNLGELRSLQDWYIQYQLNSAEGVSEVATVGGFVKQYQIDVDPHKLLAFNVSLHHMFDAVRSSNIDVGAKVIEEGGAEFIVRGLGFIKSIDDIENIVIGSHEGVPVYIKNVGEVTVGPDFRRGALDKEGAEVTGGVVLMRYAENPLKVIEAVKAKIEEITPGLPAGVQVVSFYDRTELINRATDNLKKTLLEEIIVAVIIILLFLAHFRSSLIVSIILPVGVLISFLIMFYLKIPSNIMSLGGIAIAIGVMVDAGIVMTENISRHLASSRKKELSTVIMASKEVGSAIFFAILIIVVAFIPVFSLRGQSGKLFSPLAFTKTFAMFASAILAITLIPVLSALFLRGKIRPPEKNLLTRILNRLYEPVLRFSLKHKITVVLIALILLGASYFPLSKIKSEFMPPLDEGDLLFMPVLLPGASLTQVMDIMKKQDMILKAFPEVENVVGKLGRAETPTDPAPVGMIETIVKLKPKKLWRKGMTRQELINEMDNALKIPGVSNIWTQPIRNRIDMLATGIQTPIGVKVFGEDLKKIEEIGIQIESILREIPGSRNPYAERIGNKPYIEIDINRQEAARYGVKVGDIQHLIMTAIGGMNITTTVEGRERYPVRIRYMRELRDSFEALERIFVPTPAGAQIPLSQLAAIKKVEGPAKIAGENTLPYVRVFVDVNTDEVGVVDFVDQAQKIVRERLDLPSGYYISWSGQYEYEMQARKRLMMVVPICIFIIFLLLYIKFKRFSEALILIFSLPFAFVGGIWLQYILGFKFSTAVWVGYIALFGVAVEDGVVMMDFLAAHVRKGINNSESILKAALLRVRPIVMTTATTILALIPILISTGSGAEIMKPIATPTVGGMVTATVLNLIIVPVIFAWVLKVRLRKEGGGEE</sequence>
<evidence type="ECO:0000313" key="9">
    <source>
        <dbReference type="Proteomes" id="UP000051861"/>
    </source>
</evidence>
<dbReference type="Gene3D" id="3.30.70.1430">
    <property type="entry name" value="Multidrug efflux transporter AcrB pore domain"/>
    <property type="match status" value="2"/>
</dbReference>
<feature type="transmembrane region" description="Helical" evidence="7">
    <location>
        <begin position="12"/>
        <end position="31"/>
    </location>
</feature>
<dbReference type="PATRIC" id="fig|1703775.3.peg.1009"/>
<dbReference type="Gene3D" id="1.20.1640.10">
    <property type="entry name" value="Multidrug efflux transporter AcrB transmembrane domain"/>
    <property type="match status" value="3"/>
</dbReference>
<comment type="caution">
    <text evidence="8">The sequence shown here is derived from an EMBL/GenBank/DDBJ whole genome shotgun (WGS) entry which is preliminary data.</text>
</comment>
<feature type="transmembrane region" description="Helical" evidence="7">
    <location>
        <begin position="413"/>
        <end position="438"/>
    </location>
</feature>
<dbReference type="InterPro" id="IPR001036">
    <property type="entry name" value="Acrflvin-R"/>
</dbReference>
<dbReference type="GO" id="GO:0005886">
    <property type="term" value="C:plasma membrane"/>
    <property type="evidence" value="ECO:0007669"/>
    <property type="project" value="UniProtKB-SubCell"/>
</dbReference>
<dbReference type="GO" id="GO:0008324">
    <property type="term" value="F:monoatomic cation transmembrane transporter activity"/>
    <property type="evidence" value="ECO:0007669"/>
    <property type="project" value="InterPro"/>
</dbReference>
<gene>
    <name evidence="8" type="ORF">AMJ44_10745</name>
</gene>
<dbReference type="SUPFAM" id="SSF82693">
    <property type="entry name" value="Multidrug efflux transporter AcrB pore domain, PN1, PN2, PC1 and PC2 subdomains"/>
    <property type="match status" value="2"/>
</dbReference>
<evidence type="ECO:0000256" key="2">
    <source>
        <dbReference type="ARBA" id="ARBA00022448"/>
    </source>
</evidence>
<dbReference type="GO" id="GO:0042910">
    <property type="term" value="F:xenobiotic transmembrane transporter activity"/>
    <property type="evidence" value="ECO:0007669"/>
    <property type="project" value="TreeGrafter"/>
</dbReference>
<keyword evidence="5 7" id="KW-1133">Transmembrane helix</keyword>
<evidence type="ECO:0000256" key="4">
    <source>
        <dbReference type="ARBA" id="ARBA00022692"/>
    </source>
</evidence>
<evidence type="ECO:0000256" key="3">
    <source>
        <dbReference type="ARBA" id="ARBA00022475"/>
    </source>
</evidence>
<feature type="transmembrane region" description="Helical" evidence="7">
    <location>
        <begin position="387"/>
        <end position="407"/>
    </location>
</feature>
<feature type="transmembrane region" description="Helical" evidence="7">
    <location>
        <begin position="939"/>
        <end position="964"/>
    </location>
</feature>
<dbReference type="Gene3D" id="3.30.70.1440">
    <property type="entry name" value="Multidrug efflux transporter AcrB pore domain"/>
    <property type="match status" value="1"/>
</dbReference>
<name>A0A0S7XTM3_UNCSA</name>
<dbReference type="AlphaFoldDB" id="A0A0S7XTM3"/>
<dbReference type="SUPFAM" id="SSF82866">
    <property type="entry name" value="Multidrug efflux transporter AcrB transmembrane domain"/>
    <property type="match status" value="2"/>
</dbReference>
<evidence type="ECO:0000256" key="1">
    <source>
        <dbReference type="ARBA" id="ARBA00004651"/>
    </source>
</evidence>
<dbReference type="SUPFAM" id="SSF82714">
    <property type="entry name" value="Multidrug efflux transporter AcrB TolC docking domain, DN and DC subdomains"/>
    <property type="match status" value="2"/>
</dbReference>
<dbReference type="NCBIfam" id="TIGR00914">
    <property type="entry name" value="2A0601"/>
    <property type="match status" value="1"/>
</dbReference>
<feature type="transmembrane region" description="Helical" evidence="7">
    <location>
        <begin position="364"/>
        <end position="380"/>
    </location>
</feature>
<accession>A0A0S7XTM3</accession>
<evidence type="ECO:0000256" key="6">
    <source>
        <dbReference type="ARBA" id="ARBA00023136"/>
    </source>
</evidence>
<dbReference type="EMBL" id="LIZX01000129">
    <property type="protein sequence ID" value="KPJ65212.1"/>
    <property type="molecule type" value="Genomic_DNA"/>
</dbReference>
<feature type="transmembrane region" description="Helical" evidence="7">
    <location>
        <begin position="550"/>
        <end position="567"/>
    </location>
</feature>